<name>A0A5A7S8M5_9NOCA</name>
<comment type="caution">
    <text evidence="2">The sequence shown here is derived from an EMBL/GenBank/DDBJ whole genome shotgun (WGS) entry which is preliminary data.</text>
</comment>
<dbReference type="Proteomes" id="UP000322244">
    <property type="component" value="Unassembled WGS sequence"/>
</dbReference>
<feature type="transmembrane region" description="Helical" evidence="1">
    <location>
        <begin position="12"/>
        <end position="41"/>
    </location>
</feature>
<organism evidence="2 3">
    <name type="scientific">Antrihabitans cavernicola</name>
    <dbReference type="NCBI Taxonomy" id="2495913"/>
    <lineage>
        <taxon>Bacteria</taxon>
        <taxon>Bacillati</taxon>
        <taxon>Actinomycetota</taxon>
        <taxon>Actinomycetes</taxon>
        <taxon>Mycobacteriales</taxon>
        <taxon>Nocardiaceae</taxon>
        <taxon>Antrihabitans</taxon>
    </lineage>
</organism>
<keyword evidence="3" id="KW-1185">Reference proteome</keyword>
<dbReference type="RefSeq" id="WP_149432795.1">
    <property type="nucleotide sequence ID" value="NZ_VLNY01000017.1"/>
</dbReference>
<keyword evidence="1" id="KW-1133">Transmembrane helix</keyword>
<proteinExistence type="predicted"/>
<sequence>MRFTGAPNGIVLGFLVGVATSSAALGILVAIVGSIVGWYAIIAIERLVGRGAQAGFTALSKQYQNAKRKDETAP</sequence>
<dbReference type="EMBL" id="VLNY01000017">
    <property type="protein sequence ID" value="KAA0018534.1"/>
    <property type="molecule type" value="Genomic_DNA"/>
</dbReference>
<keyword evidence="1" id="KW-0812">Transmembrane</keyword>
<evidence type="ECO:0000313" key="2">
    <source>
        <dbReference type="EMBL" id="KAA0018534.1"/>
    </source>
</evidence>
<reference evidence="2 3" key="1">
    <citation type="submission" date="2019-07" db="EMBL/GenBank/DDBJ databases">
        <title>Rhodococcus cavernicolus sp. nov., isolated from a cave.</title>
        <authorList>
            <person name="Lee S.D."/>
        </authorList>
    </citation>
    <scope>NUCLEOTIDE SEQUENCE [LARGE SCALE GENOMIC DNA]</scope>
    <source>
        <strain evidence="2 3">C1-24</strain>
    </source>
</reference>
<evidence type="ECO:0000256" key="1">
    <source>
        <dbReference type="SAM" id="Phobius"/>
    </source>
</evidence>
<gene>
    <name evidence="2" type="ORF">FOY51_23950</name>
</gene>
<evidence type="ECO:0000313" key="3">
    <source>
        <dbReference type="Proteomes" id="UP000322244"/>
    </source>
</evidence>
<keyword evidence="1" id="KW-0472">Membrane</keyword>
<dbReference type="AlphaFoldDB" id="A0A5A7S8M5"/>
<accession>A0A5A7S8M5</accession>
<protein>
    <submittedName>
        <fullName evidence="2">Uncharacterized protein</fullName>
    </submittedName>
</protein>